<dbReference type="SUPFAM" id="SSF49464">
    <property type="entry name" value="Carboxypeptidase regulatory domain-like"/>
    <property type="match status" value="1"/>
</dbReference>
<dbReference type="InterPro" id="IPR036942">
    <property type="entry name" value="Beta-barrel_TonB_sf"/>
</dbReference>
<dbReference type="InterPro" id="IPR012910">
    <property type="entry name" value="Plug_dom"/>
</dbReference>
<dbReference type="Gene3D" id="2.60.40.1120">
    <property type="entry name" value="Carboxypeptidase-like, regulatory domain"/>
    <property type="match status" value="1"/>
</dbReference>
<evidence type="ECO:0000256" key="9">
    <source>
        <dbReference type="RuleBase" id="RU003357"/>
    </source>
</evidence>
<comment type="similarity">
    <text evidence="8 9">Belongs to the TonB-dependent receptor family.</text>
</comment>
<dbReference type="Gene3D" id="2.40.170.20">
    <property type="entry name" value="TonB-dependent receptor, beta-barrel domain"/>
    <property type="match status" value="1"/>
</dbReference>
<dbReference type="GO" id="GO:0009279">
    <property type="term" value="C:cell outer membrane"/>
    <property type="evidence" value="ECO:0007669"/>
    <property type="project" value="UniProtKB-SubCell"/>
</dbReference>
<keyword evidence="2 8" id="KW-0813">Transport</keyword>
<dbReference type="NCBIfam" id="TIGR04057">
    <property type="entry name" value="SusC_RagA_signa"/>
    <property type="match status" value="1"/>
</dbReference>
<evidence type="ECO:0000259" key="10">
    <source>
        <dbReference type="Pfam" id="PF00593"/>
    </source>
</evidence>
<evidence type="ECO:0000256" key="7">
    <source>
        <dbReference type="ARBA" id="ARBA00023237"/>
    </source>
</evidence>
<dbReference type="InterPro" id="IPR023997">
    <property type="entry name" value="TonB-dep_OMP_SusC/RagA_CS"/>
</dbReference>
<dbReference type="OrthoDB" id="9768177at2"/>
<evidence type="ECO:0000256" key="4">
    <source>
        <dbReference type="ARBA" id="ARBA00022692"/>
    </source>
</evidence>
<keyword evidence="6 8" id="KW-0472">Membrane</keyword>
<dbReference type="EMBL" id="VJVZ01000001">
    <property type="protein sequence ID" value="TRW27228.1"/>
    <property type="molecule type" value="Genomic_DNA"/>
</dbReference>
<keyword evidence="13" id="KW-1185">Reference proteome</keyword>
<sequence>MKSKIILILIFLFPMMALMAQEIEVKGTVISSEDGLPLPGASVLVSGTTNSASTDIDGNFTLAGVTPGAELTVSYIGFQTQTIAAQASITVTLKSDSKELEAVVVTGYSTQKKTNIIGAVAVVDMKALNKQVAPNPIQALQGRVAGVRVSTDGSPSGANTNVVIRGVGTLNNTSPLLVIDGVPTKAGMHELNPNDIETIQVLKDASSASIYGSRASNGVIIITTKKGKNGKMRINFNNYTAISSYANRTKVLNAEQYGQALWQANINDGIDPNTNNVSYQYDWGEVNGRPTLNNVLVPEYLDEAHTLKSSNTDWYDAISRTGIAQSYDLSVSNGTDKGSYLFSLGYYDNKGIVNTTEYKRISARMNSSYKYFNGALTIGENFTINRNAEVSDPGVLDPALRALPIIPVRTVDGQGWGGPVGGMNDRQNPARLLEYNKDNGYKYLRLFGNAYADLEIIKNLHVRSSFGIDYGYYNKRSLQRSYVSGYLKNDQTSVTIDQSVSDKWTWTNTAQYNFSLGKHNVNLLAGTEMYRDVFDNTTLRRNDFILETPDYMYPDAGTGESFTGGTSTQYKLLSYFGKAEYDYDGRYLASATIRRDGSSRFGKNNQFGTFPAVSAGWRISQEKFVQDKATFISDLKLRAGWGQTGNQEISNTAIYSLYLANYAGGSPTWATSYGTAYDMSGANNGQLPSGFIATQTGNDDLKWETTTQTNVGLDFGFFDQKLSGSIDYYIKKTKDILVQPPYLGAIGEGGNRYVNGASMENKGWEVSLGYRDETSGGFTYDISGNFSANKNKITQLPAAVRNSYGGNGQNDNILGRPINSMYGYVADGLFRTQDEVDNSAEQPGKGLGRIRFADLNGDGVVDTDDRTWIGNPNPGFNYGVNVTLGYKAFDFTMFWEGIGDVDVINTKKYQTDFWSVDDVGSNKGTRLLNAWSVDNPNSSIPALTTVDRNAESRFSTYYVEKGDYLKLRVLQLGYNLPKSLLEKYSMESLRIYVSGQNLLIIDAKNFTGVDPESPAYGYPLPMTFTVGLNLAL</sequence>
<keyword evidence="12" id="KW-0675">Receptor</keyword>
<comment type="caution">
    <text evidence="12">The sequence shown here is derived from an EMBL/GenBank/DDBJ whole genome shotgun (WGS) entry which is preliminary data.</text>
</comment>
<evidence type="ECO:0000256" key="6">
    <source>
        <dbReference type="ARBA" id="ARBA00023136"/>
    </source>
</evidence>
<dbReference type="InterPro" id="IPR008969">
    <property type="entry name" value="CarboxyPept-like_regulatory"/>
</dbReference>
<feature type="domain" description="TonB-dependent receptor-like beta-barrel" evidence="10">
    <location>
        <begin position="428"/>
        <end position="886"/>
    </location>
</feature>
<dbReference type="Pfam" id="PF13715">
    <property type="entry name" value="CarbopepD_reg_2"/>
    <property type="match status" value="1"/>
</dbReference>
<dbReference type="NCBIfam" id="TIGR04056">
    <property type="entry name" value="OMP_RagA_SusC"/>
    <property type="match status" value="1"/>
</dbReference>
<dbReference type="Gene3D" id="2.170.130.10">
    <property type="entry name" value="TonB-dependent receptor, plug domain"/>
    <property type="match status" value="1"/>
</dbReference>
<dbReference type="RefSeq" id="WP_143371454.1">
    <property type="nucleotide sequence ID" value="NZ_VJVZ01000001.1"/>
</dbReference>
<reference evidence="12 13" key="1">
    <citation type="submission" date="2019-07" db="EMBL/GenBank/DDBJ databases">
        <title>Flavobacterium sp. nov., isolated from glacier ice.</title>
        <authorList>
            <person name="Liu Q."/>
            <person name="Xin Y.-H."/>
        </authorList>
    </citation>
    <scope>NUCLEOTIDE SEQUENCE [LARGE SCALE GENOMIC DNA]</scope>
    <source>
        <strain evidence="12 13">ZT4R6</strain>
    </source>
</reference>
<dbReference type="InterPro" id="IPR037066">
    <property type="entry name" value="Plug_dom_sf"/>
</dbReference>
<feature type="domain" description="TonB-dependent receptor plug" evidence="11">
    <location>
        <begin position="113"/>
        <end position="219"/>
    </location>
</feature>
<comment type="subcellular location">
    <subcellularLocation>
        <location evidence="1 8">Cell outer membrane</location>
        <topology evidence="1 8">Multi-pass membrane protein</topology>
    </subcellularLocation>
</comment>
<evidence type="ECO:0000256" key="2">
    <source>
        <dbReference type="ARBA" id="ARBA00022448"/>
    </source>
</evidence>
<dbReference type="PROSITE" id="PS52016">
    <property type="entry name" value="TONB_DEPENDENT_REC_3"/>
    <property type="match status" value="1"/>
</dbReference>
<organism evidence="12 13">
    <name type="scientific">Flavobacterium zepuense</name>
    <dbReference type="NCBI Taxonomy" id="2593302"/>
    <lineage>
        <taxon>Bacteria</taxon>
        <taxon>Pseudomonadati</taxon>
        <taxon>Bacteroidota</taxon>
        <taxon>Flavobacteriia</taxon>
        <taxon>Flavobacteriales</taxon>
        <taxon>Flavobacteriaceae</taxon>
        <taxon>Flavobacterium</taxon>
    </lineage>
</organism>
<dbReference type="Pfam" id="PF07715">
    <property type="entry name" value="Plug"/>
    <property type="match status" value="1"/>
</dbReference>
<dbReference type="SUPFAM" id="SSF56935">
    <property type="entry name" value="Porins"/>
    <property type="match status" value="1"/>
</dbReference>
<keyword evidence="3 8" id="KW-1134">Transmembrane beta strand</keyword>
<evidence type="ECO:0000256" key="3">
    <source>
        <dbReference type="ARBA" id="ARBA00022452"/>
    </source>
</evidence>
<name>A0A552V9S9_9FLAO</name>
<keyword evidence="4 8" id="KW-0812">Transmembrane</keyword>
<dbReference type="InterPro" id="IPR023996">
    <property type="entry name" value="TonB-dep_OMP_SusC/RagA"/>
</dbReference>
<evidence type="ECO:0000313" key="13">
    <source>
        <dbReference type="Proteomes" id="UP000320643"/>
    </source>
</evidence>
<keyword evidence="5 9" id="KW-0798">TonB box</keyword>
<dbReference type="Pfam" id="PF00593">
    <property type="entry name" value="TonB_dep_Rec_b-barrel"/>
    <property type="match status" value="1"/>
</dbReference>
<dbReference type="Proteomes" id="UP000320643">
    <property type="component" value="Unassembled WGS sequence"/>
</dbReference>
<dbReference type="AlphaFoldDB" id="A0A552V9S9"/>
<dbReference type="InterPro" id="IPR000531">
    <property type="entry name" value="Beta-barrel_TonB"/>
</dbReference>
<evidence type="ECO:0000313" key="12">
    <source>
        <dbReference type="EMBL" id="TRW27228.1"/>
    </source>
</evidence>
<evidence type="ECO:0000259" key="11">
    <source>
        <dbReference type="Pfam" id="PF07715"/>
    </source>
</evidence>
<keyword evidence="7 8" id="KW-0998">Cell outer membrane</keyword>
<proteinExistence type="inferred from homology"/>
<evidence type="ECO:0000256" key="5">
    <source>
        <dbReference type="ARBA" id="ARBA00023077"/>
    </source>
</evidence>
<protein>
    <submittedName>
        <fullName evidence="12">TonB-dependent receptor</fullName>
    </submittedName>
</protein>
<gene>
    <name evidence="12" type="ORF">FMM05_00910</name>
</gene>
<evidence type="ECO:0000256" key="8">
    <source>
        <dbReference type="PROSITE-ProRule" id="PRU01360"/>
    </source>
</evidence>
<evidence type="ECO:0000256" key="1">
    <source>
        <dbReference type="ARBA" id="ARBA00004571"/>
    </source>
</evidence>
<dbReference type="InterPro" id="IPR039426">
    <property type="entry name" value="TonB-dep_rcpt-like"/>
</dbReference>
<accession>A0A552V9S9</accession>